<dbReference type="InterPro" id="IPR011009">
    <property type="entry name" value="Kinase-like_dom_sf"/>
</dbReference>
<evidence type="ECO:0000313" key="19">
    <source>
        <dbReference type="Proteomes" id="UP000626109"/>
    </source>
</evidence>
<dbReference type="InterPro" id="IPR000719">
    <property type="entry name" value="Prot_kinase_dom"/>
</dbReference>
<dbReference type="Pfam" id="PF00069">
    <property type="entry name" value="Pkinase"/>
    <property type="match status" value="1"/>
</dbReference>
<evidence type="ECO:0000256" key="6">
    <source>
        <dbReference type="ARBA" id="ARBA00022777"/>
    </source>
</evidence>
<comment type="similarity">
    <text evidence="1">Belongs to the protein kinase superfamily. CMGC Ser/Thr protein kinase family. CDC2/CDKX subfamily.</text>
</comment>
<dbReference type="EMBL" id="CAJNNW010003435">
    <property type="protein sequence ID" value="CAE8645365.1"/>
    <property type="molecule type" value="Genomic_DNA"/>
</dbReference>
<keyword evidence="5 14" id="KW-0547">Nucleotide-binding</keyword>
<comment type="subunit">
    <text evidence="8">May form a complex composed of at least the catalytic subunit CRK2 and a cyclin.</text>
</comment>
<evidence type="ECO:0000256" key="4">
    <source>
        <dbReference type="ARBA" id="ARBA00022679"/>
    </source>
</evidence>
<evidence type="ECO:0000256" key="5">
    <source>
        <dbReference type="ARBA" id="ARBA00022741"/>
    </source>
</evidence>
<evidence type="ECO:0000256" key="9">
    <source>
        <dbReference type="ARBA" id="ARBA00039612"/>
    </source>
</evidence>
<dbReference type="EC" id="2.7.11.22" evidence="2"/>
<keyword evidence="7 14" id="KW-0067">ATP-binding</keyword>
<evidence type="ECO:0000259" key="17">
    <source>
        <dbReference type="PROSITE" id="PS50011"/>
    </source>
</evidence>
<evidence type="ECO:0000256" key="12">
    <source>
        <dbReference type="ARBA" id="ARBA00047811"/>
    </source>
</evidence>
<proteinExistence type="inferred from homology"/>
<evidence type="ECO:0000256" key="10">
    <source>
        <dbReference type="ARBA" id="ARBA00041902"/>
    </source>
</evidence>
<dbReference type="PROSITE" id="PS00108">
    <property type="entry name" value="PROTEIN_KINASE_ST"/>
    <property type="match status" value="1"/>
</dbReference>
<comment type="caution">
    <text evidence="18">The sequence shown here is derived from an EMBL/GenBank/DDBJ whole genome shotgun (WGS) entry which is preliminary data.</text>
</comment>
<evidence type="ECO:0000256" key="14">
    <source>
        <dbReference type="PROSITE-ProRule" id="PRU10141"/>
    </source>
</evidence>
<evidence type="ECO:0000256" key="1">
    <source>
        <dbReference type="ARBA" id="ARBA00006485"/>
    </source>
</evidence>
<dbReference type="GO" id="GO:0005634">
    <property type="term" value="C:nucleus"/>
    <property type="evidence" value="ECO:0007669"/>
    <property type="project" value="TreeGrafter"/>
</dbReference>
<dbReference type="SMART" id="SM00220">
    <property type="entry name" value="S_TKc"/>
    <property type="match status" value="1"/>
</dbReference>
<sequence>MGGIGPRWLSTAALSTAAALAASSSCDFQRLSGKQADEAVGRHAARPVVLTGLLDSWPARQKWASAAAFAELYGELPGYARDHDQLELRDVDTTVRTYLQAHETCQRPSCKVADYNWLENKVSAIWDLQTSGFALAFSMPREAFATVDGHFDSSLPVRSSASQVIGVDSRLLDALGGDFHTPLLLGRSLCTPDAGPVFCNGFSMRPVSDGAPRLAVARCSVVPDAAIEDLAAGGVDSTAAGSDQMADQDEDDAEIKGQYTFEEIIGSGSYGTVFKAINKTTGRRVAIKKMYGMQADEGVPATALREIALLKDLSHVNVIRLYEVFSGPRYMHLVVEFLDMDLRVYLKQHGPLQDAWLKSAAQQCFAGLAHCHGRLVLHRDLKPQNVLVDIRERRLVLADLGLARHFTVPLKVYTHEVATLWYRSIEILLGQQMYGPSMDVSSLGCIVAEMATGRVLFPSDSEIDTIFRILRLLGDLS</sequence>
<dbReference type="GO" id="GO:0005737">
    <property type="term" value="C:cytoplasm"/>
    <property type="evidence" value="ECO:0007669"/>
    <property type="project" value="TreeGrafter"/>
</dbReference>
<evidence type="ECO:0000256" key="16">
    <source>
        <dbReference type="SAM" id="SignalP"/>
    </source>
</evidence>
<keyword evidence="3 15" id="KW-0723">Serine/threonine-protein kinase</keyword>
<keyword evidence="4" id="KW-0808">Transferase</keyword>
<dbReference type="SUPFAM" id="SSF56112">
    <property type="entry name" value="Protein kinase-like (PK-like)"/>
    <property type="match status" value="1"/>
</dbReference>
<keyword evidence="6" id="KW-0418">Kinase</keyword>
<feature type="chain" id="PRO_5032388068" description="Cyclin-dependent kinase 2 homolog" evidence="16">
    <location>
        <begin position="22"/>
        <end position="477"/>
    </location>
</feature>
<comment type="catalytic activity">
    <reaction evidence="12">
        <text>L-threonyl-[protein] + ATP = O-phospho-L-threonyl-[protein] + ADP + H(+)</text>
        <dbReference type="Rhea" id="RHEA:46608"/>
        <dbReference type="Rhea" id="RHEA-COMP:11060"/>
        <dbReference type="Rhea" id="RHEA-COMP:11605"/>
        <dbReference type="ChEBI" id="CHEBI:15378"/>
        <dbReference type="ChEBI" id="CHEBI:30013"/>
        <dbReference type="ChEBI" id="CHEBI:30616"/>
        <dbReference type="ChEBI" id="CHEBI:61977"/>
        <dbReference type="ChEBI" id="CHEBI:456216"/>
        <dbReference type="EC" id="2.7.11.22"/>
    </reaction>
</comment>
<dbReference type="PROSITE" id="PS00107">
    <property type="entry name" value="PROTEIN_KINASE_ATP"/>
    <property type="match status" value="1"/>
</dbReference>
<dbReference type="GO" id="GO:0005524">
    <property type="term" value="F:ATP binding"/>
    <property type="evidence" value="ECO:0007669"/>
    <property type="project" value="UniProtKB-UniRule"/>
</dbReference>
<evidence type="ECO:0000256" key="2">
    <source>
        <dbReference type="ARBA" id="ARBA00012425"/>
    </source>
</evidence>
<reference evidence="18" key="1">
    <citation type="submission" date="2021-02" db="EMBL/GenBank/DDBJ databases">
        <authorList>
            <person name="Dougan E. K."/>
            <person name="Rhodes N."/>
            <person name="Thang M."/>
            <person name="Chan C."/>
        </authorList>
    </citation>
    <scope>NUCLEOTIDE SEQUENCE</scope>
</reference>
<comment type="catalytic activity">
    <reaction evidence="13">
        <text>L-seryl-[protein] + ATP = O-phospho-L-seryl-[protein] + ADP + H(+)</text>
        <dbReference type="Rhea" id="RHEA:17989"/>
        <dbReference type="Rhea" id="RHEA-COMP:9863"/>
        <dbReference type="Rhea" id="RHEA-COMP:11604"/>
        <dbReference type="ChEBI" id="CHEBI:15378"/>
        <dbReference type="ChEBI" id="CHEBI:29999"/>
        <dbReference type="ChEBI" id="CHEBI:30616"/>
        <dbReference type="ChEBI" id="CHEBI:83421"/>
        <dbReference type="ChEBI" id="CHEBI:456216"/>
        <dbReference type="EC" id="2.7.11.22"/>
    </reaction>
</comment>
<dbReference type="InterPro" id="IPR017441">
    <property type="entry name" value="Protein_kinase_ATP_BS"/>
</dbReference>
<evidence type="ECO:0000313" key="18">
    <source>
        <dbReference type="EMBL" id="CAE8645365.1"/>
    </source>
</evidence>
<feature type="domain" description="Protein kinase" evidence="17">
    <location>
        <begin position="259"/>
        <end position="477"/>
    </location>
</feature>
<keyword evidence="16" id="KW-0732">Signal</keyword>
<dbReference type="GO" id="GO:0000082">
    <property type="term" value="P:G1/S transition of mitotic cell cycle"/>
    <property type="evidence" value="ECO:0007669"/>
    <property type="project" value="TreeGrafter"/>
</dbReference>
<dbReference type="GO" id="GO:0030332">
    <property type="term" value="F:cyclin binding"/>
    <property type="evidence" value="ECO:0007669"/>
    <property type="project" value="TreeGrafter"/>
</dbReference>
<evidence type="ECO:0000256" key="13">
    <source>
        <dbReference type="ARBA" id="ARBA00048367"/>
    </source>
</evidence>
<feature type="binding site" evidence="14">
    <location>
        <position position="289"/>
    </location>
    <ligand>
        <name>ATP</name>
        <dbReference type="ChEBI" id="CHEBI:30616"/>
    </ligand>
</feature>
<dbReference type="GO" id="GO:0000307">
    <property type="term" value="C:cyclin-dependent protein kinase holoenzyme complex"/>
    <property type="evidence" value="ECO:0007669"/>
    <property type="project" value="TreeGrafter"/>
</dbReference>
<organism evidence="18 19">
    <name type="scientific">Polarella glacialis</name>
    <name type="common">Dinoflagellate</name>
    <dbReference type="NCBI Taxonomy" id="89957"/>
    <lineage>
        <taxon>Eukaryota</taxon>
        <taxon>Sar</taxon>
        <taxon>Alveolata</taxon>
        <taxon>Dinophyceae</taxon>
        <taxon>Suessiales</taxon>
        <taxon>Suessiaceae</taxon>
        <taxon>Polarella</taxon>
    </lineage>
</organism>
<dbReference type="Gene3D" id="2.60.120.650">
    <property type="entry name" value="Cupin"/>
    <property type="match status" value="1"/>
</dbReference>
<dbReference type="AlphaFoldDB" id="A0A813I6H6"/>
<evidence type="ECO:0000256" key="8">
    <source>
        <dbReference type="ARBA" id="ARBA00038543"/>
    </source>
</evidence>
<dbReference type="PANTHER" id="PTHR24056:SF254">
    <property type="entry name" value="CYCLIN-DEPENDENT KINASE 2"/>
    <property type="match status" value="1"/>
</dbReference>
<dbReference type="SUPFAM" id="SSF51197">
    <property type="entry name" value="Clavaminate synthase-like"/>
    <property type="match status" value="1"/>
</dbReference>
<dbReference type="GO" id="GO:0010468">
    <property type="term" value="P:regulation of gene expression"/>
    <property type="evidence" value="ECO:0007669"/>
    <property type="project" value="TreeGrafter"/>
</dbReference>
<dbReference type="PROSITE" id="PS50011">
    <property type="entry name" value="PROTEIN_KINASE_DOM"/>
    <property type="match status" value="1"/>
</dbReference>
<accession>A0A813I6H6</accession>
<name>A0A813I6H6_POLGL</name>
<dbReference type="GO" id="GO:0004693">
    <property type="term" value="F:cyclin-dependent protein serine/threonine kinase activity"/>
    <property type="evidence" value="ECO:0007669"/>
    <property type="project" value="UniProtKB-EC"/>
</dbReference>
<dbReference type="InterPro" id="IPR050108">
    <property type="entry name" value="CDK"/>
</dbReference>
<dbReference type="PROSITE" id="PS51257">
    <property type="entry name" value="PROKAR_LIPOPROTEIN"/>
    <property type="match status" value="1"/>
</dbReference>
<dbReference type="Proteomes" id="UP000626109">
    <property type="component" value="Unassembled WGS sequence"/>
</dbReference>
<evidence type="ECO:0000256" key="7">
    <source>
        <dbReference type="ARBA" id="ARBA00022840"/>
    </source>
</evidence>
<dbReference type="Gene3D" id="1.10.510.10">
    <property type="entry name" value="Transferase(Phosphotransferase) domain 1"/>
    <property type="match status" value="1"/>
</dbReference>
<gene>
    <name evidence="18" type="ORF">PGLA2088_LOCUS3837</name>
</gene>
<evidence type="ECO:0000256" key="3">
    <source>
        <dbReference type="ARBA" id="ARBA00022527"/>
    </source>
</evidence>
<dbReference type="GO" id="GO:0010389">
    <property type="term" value="P:regulation of G2/M transition of mitotic cell cycle"/>
    <property type="evidence" value="ECO:0007669"/>
    <property type="project" value="TreeGrafter"/>
</dbReference>
<dbReference type="PANTHER" id="PTHR24056">
    <property type="entry name" value="CELL DIVISION PROTEIN KINASE"/>
    <property type="match status" value="1"/>
</dbReference>
<feature type="signal peptide" evidence="16">
    <location>
        <begin position="1"/>
        <end position="21"/>
    </location>
</feature>
<dbReference type="Gene3D" id="3.30.200.20">
    <property type="entry name" value="Phosphorylase Kinase, domain 1"/>
    <property type="match status" value="1"/>
</dbReference>
<evidence type="ECO:0000256" key="15">
    <source>
        <dbReference type="RuleBase" id="RU000304"/>
    </source>
</evidence>
<dbReference type="InterPro" id="IPR008271">
    <property type="entry name" value="Ser/Thr_kinase_AS"/>
</dbReference>
<dbReference type="GO" id="GO:0007165">
    <property type="term" value="P:signal transduction"/>
    <property type="evidence" value="ECO:0007669"/>
    <property type="project" value="TreeGrafter"/>
</dbReference>
<evidence type="ECO:0000256" key="11">
    <source>
        <dbReference type="ARBA" id="ARBA00042858"/>
    </source>
</evidence>
<protein>
    <recommendedName>
        <fullName evidence="9">Cyclin-dependent kinase 2 homolog</fullName>
        <ecNumber evidence="2">2.7.11.22</ecNumber>
    </recommendedName>
    <alternativeName>
        <fullName evidence="10">Cell division control protein 2 homolog</fullName>
    </alternativeName>
    <alternativeName>
        <fullName evidence="11">cdc2-related kinase 2</fullName>
    </alternativeName>
</protein>